<dbReference type="PROSITE" id="PS50888">
    <property type="entry name" value="BHLH"/>
    <property type="match status" value="1"/>
</dbReference>
<dbReference type="Proteomes" id="UP000694888">
    <property type="component" value="Unplaced"/>
</dbReference>
<name>A0ABM0ZWG8_APLCA</name>
<gene>
    <name evidence="4" type="primary">LOC101857709</name>
</gene>
<dbReference type="CDD" id="cd11391">
    <property type="entry name" value="bHLH_PAS"/>
    <property type="match status" value="1"/>
</dbReference>
<sequence length="112" mass="12754">MASSGCGCPSKKKMYEDDEDGTEQEDTGEDRAVKLRTIAKYRRDTEKSILNELIELLPMNKDVLMKQDKASLLRLAITYMKFREVCDAENADEEMEKYMEGSDAGDEDDESP</sequence>
<evidence type="ECO:0000259" key="2">
    <source>
        <dbReference type="PROSITE" id="PS50888"/>
    </source>
</evidence>
<dbReference type="SMART" id="SM00353">
    <property type="entry name" value="HLH"/>
    <property type="match status" value="1"/>
</dbReference>
<proteinExistence type="predicted"/>
<dbReference type="InterPro" id="IPR036638">
    <property type="entry name" value="HLH_DNA-bd_sf"/>
</dbReference>
<organism evidence="3 4">
    <name type="scientific">Aplysia californica</name>
    <name type="common">California sea hare</name>
    <dbReference type="NCBI Taxonomy" id="6500"/>
    <lineage>
        <taxon>Eukaryota</taxon>
        <taxon>Metazoa</taxon>
        <taxon>Spiralia</taxon>
        <taxon>Lophotrochozoa</taxon>
        <taxon>Mollusca</taxon>
        <taxon>Gastropoda</taxon>
        <taxon>Heterobranchia</taxon>
        <taxon>Euthyneura</taxon>
        <taxon>Tectipleura</taxon>
        <taxon>Aplysiida</taxon>
        <taxon>Aplysioidea</taxon>
        <taxon>Aplysiidae</taxon>
        <taxon>Aplysia</taxon>
    </lineage>
</organism>
<feature type="non-terminal residue" evidence="4">
    <location>
        <position position="112"/>
    </location>
</feature>
<feature type="region of interest" description="Disordered" evidence="1">
    <location>
        <begin position="1"/>
        <end position="30"/>
    </location>
</feature>
<accession>A0ABM0ZWG8</accession>
<dbReference type="GeneID" id="101857709"/>
<dbReference type="Pfam" id="PF23171">
    <property type="entry name" value="bHLH_HIF1A"/>
    <property type="match status" value="1"/>
</dbReference>
<evidence type="ECO:0000313" key="4">
    <source>
        <dbReference type="RefSeq" id="XP_012935945.1"/>
    </source>
</evidence>
<evidence type="ECO:0000313" key="3">
    <source>
        <dbReference type="Proteomes" id="UP000694888"/>
    </source>
</evidence>
<dbReference type="InterPro" id="IPR011598">
    <property type="entry name" value="bHLH_dom"/>
</dbReference>
<evidence type="ECO:0000256" key="1">
    <source>
        <dbReference type="SAM" id="MobiDB-lite"/>
    </source>
</evidence>
<dbReference type="Gene3D" id="4.10.280.10">
    <property type="entry name" value="Helix-loop-helix DNA-binding domain"/>
    <property type="match status" value="1"/>
</dbReference>
<dbReference type="RefSeq" id="XP_012935945.1">
    <property type="nucleotide sequence ID" value="XM_013080491.2"/>
</dbReference>
<dbReference type="SUPFAM" id="SSF47459">
    <property type="entry name" value="HLH, helix-loop-helix DNA-binding domain"/>
    <property type="match status" value="1"/>
</dbReference>
<keyword evidence="3" id="KW-1185">Reference proteome</keyword>
<feature type="domain" description="BHLH" evidence="2">
    <location>
        <begin position="30"/>
        <end position="83"/>
    </location>
</feature>
<protein>
    <submittedName>
        <fullName evidence="4">Hypoxia-inducible factor 1-alpha</fullName>
    </submittedName>
</protein>
<reference evidence="4" key="1">
    <citation type="submission" date="2025-08" db="UniProtKB">
        <authorList>
            <consortium name="RefSeq"/>
        </authorList>
    </citation>
    <scope>IDENTIFICATION</scope>
</reference>
<feature type="compositionally biased region" description="Acidic residues" evidence="1">
    <location>
        <begin position="16"/>
        <end position="28"/>
    </location>
</feature>